<organism evidence="2 3">
    <name type="scientific">Ignelater luminosus</name>
    <name type="common">Cucubano</name>
    <name type="synonym">Pyrophorus luminosus</name>
    <dbReference type="NCBI Taxonomy" id="2038154"/>
    <lineage>
        <taxon>Eukaryota</taxon>
        <taxon>Metazoa</taxon>
        <taxon>Ecdysozoa</taxon>
        <taxon>Arthropoda</taxon>
        <taxon>Hexapoda</taxon>
        <taxon>Insecta</taxon>
        <taxon>Pterygota</taxon>
        <taxon>Neoptera</taxon>
        <taxon>Endopterygota</taxon>
        <taxon>Coleoptera</taxon>
        <taxon>Polyphaga</taxon>
        <taxon>Elateriformia</taxon>
        <taxon>Elateroidea</taxon>
        <taxon>Elateridae</taxon>
        <taxon>Agrypninae</taxon>
        <taxon>Pyrophorini</taxon>
        <taxon>Ignelater</taxon>
    </lineage>
</organism>
<name>A0A8K0D450_IGNLU</name>
<evidence type="ECO:0000313" key="3">
    <source>
        <dbReference type="Proteomes" id="UP000801492"/>
    </source>
</evidence>
<gene>
    <name evidence="2" type="ORF">ILUMI_07076</name>
</gene>
<dbReference type="PANTHER" id="PTHR47272">
    <property type="entry name" value="DDE_TNP_1_7 DOMAIN-CONTAINING PROTEIN"/>
    <property type="match status" value="1"/>
</dbReference>
<dbReference type="AlphaFoldDB" id="A0A8K0D450"/>
<dbReference type="OrthoDB" id="6783909at2759"/>
<keyword evidence="3" id="KW-1185">Reference proteome</keyword>
<accession>A0A8K0D450</accession>
<dbReference type="Proteomes" id="UP000801492">
    <property type="component" value="Unassembled WGS sequence"/>
</dbReference>
<proteinExistence type="predicted"/>
<protein>
    <recommendedName>
        <fullName evidence="1">PiggyBac transposable element-derived protein domain-containing protein</fullName>
    </recommendedName>
</protein>
<sequence>MWNTLSWGSKKARIPNPKLLSVKEMVKEKRGTPQEFVADIDGVEISSVIWKDNKIVTLLSFFSGEFPFLQVKCFDKREKKTIEIPCPNLVKEYNRHMGDVDLLDDLIGHMEAGGDALDGGALDGGALAEGVWEYVDRLVKAYRTLDSDYCYEYFSLRGVKELALEYLMNLVVEVDSFLGKKIVLTYKYPQKVVLGPCRCSLPELEAADPTHTHLICQPRNNL</sequence>
<dbReference type="Pfam" id="PF13843">
    <property type="entry name" value="DDE_Tnp_1_7"/>
    <property type="match status" value="1"/>
</dbReference>
<feature type="domain" description="PiggyBac transposable element-derived protein" evidence="1">
    <location>
        <begin position="24"/>
        <end position="111"/>
    </location>
</feature>
<evidence type="ECO:0000259" key="1">
    <source>
        <dbReference type="Pfam" id="PF13843"/>
    </source>
</evidence>
<comment type="caution">
    <text evidence="2">The sequence shown here is derived from an EMBL/GenBank/DDBJ whole genome shotgun (WGS) entry which is preliminary data.</text>
</comment>
<dbReference type="InterPro" id="IPR029526">
    <property type="entry name" value="PGBD"/>
</dbReference>
<dbReference type="EMBL" id="VTPC01003050">
    <property type="protein sequence ID" value="KAF2899105.1"/>
    <property type="molecule type" value="Genomic_DNA"/>
</dbReference>
<evidence type="ECO:0000313" key="2">
    <source>
        <dbReference type="EMBL" id="KAF2899105.1"/>
    </source>
</evidence>
<dbReference type="PANTHER" id="PTHR47272:SF2">
    <property type="entry name" value="PIGGYBAC TRANSPOSABLE ELEMENT-DERIVED PROTEIN 3-LIKE"/>
    <property type="match status" value="1"/>
</dbReference>
<reference evidence="2" key="1">
    <citation type="submission" date="2019-08" db="EMBL/GenBank/DDBJ databases">
        <title>The genome of the North American firefly Photinus pyralis.</title>
        <authorList>
            <consortium name="Photinus pyralis genome working group"/>
            <person name="Fallon T.R."/>
            <person name="Sander Lower S.E."/>
            <person name="Weng J.-K."/>
        </authorList>
    </citation>
    <scope>NUCLEOTIDE SEQUENCE</scope>
    <source>
        <strain evidence="2">TRF0915ILg1</strain>
        <tissue evidence="2">Whole body</tissue>
    </source>
</reference>